<keyword evidence="12" id="KW-1185">Reference proteome</keyword>
<evidence type="ECO:0000256" key="8">
    <source>
        <dbReference type="ARBA" id="ARBA00023288"/>
    </source>
</evidence>
<name>E4ZW83_LEPMJ</name>
<proteinExistence type="inferred from homology"/>
<evidence type="ECO:0000256" key="7">
    <source>
        <dbReference type="ARBA" id="ARBA00023157"/>
    </source>
</evidence>
<evidence type="ECO:0000256" key="9">
    <source>
        <dbReference type="SAM" id="SignalP"/>
    </source>
</evidence>
<keyword evidence="6 9" id="KW-0732">Signal</keyword>
<dbReference type="Pfam" id="PF05730">
    <property type="entry name" value="CFEM"/>
    <property type="match status" value="1"/>
</dbReference>
<evidence type="ECO:0000313" key="12">
    <source>
        <dbReference type="Proteomes" id="UP000002668"/>
    </source>
</evidence>
<keyword evidence="5" id="KW-0336">GPI-anchor</keyword>
<keyword evidence="5" id="KW-0325">Glycoprotein</keyword>
<dbReference type="InterPro" id="IPR008427">
    <property type="entry name" value="Extracellular_membr_CFEM_dom"/>
</dbReference>
<evidence type="ECO:0000256" key="1">
    <source>
        <dbReference type="ARBA" id="ARBA00004589"/>
    </source>
</evidence>
<reference evidence="12" key="1">
    <citation type="journal article" date="2011" name="Nat. Commun.">
        <title>Effector diversification within compartments of the Leptosphaeria maculans genome affected by Repeat-Induced Point mutations.</title>
        <authorList>
            <person name="Rouxel T."/>
            <person name="Grandaubert J."/>
            <person name="Hane J.K."/>
            <person name="Hoede C."/>
            <person name="van de Wouw A.P."/>
            <person name="Couloux A."/>
            <person name="Dominguez V."/>
            <person name="Anthouard V."/>
            <person name="Bally P."/>
            <person name="Bourras S."/>
            <person name="Cozijnsen A.J."/>
            <person name="Ciuffetti L.M."/>
            <person name="Degrave A."/>
            <person name="Dilmaghani A."/>
            <person name="Duret L."/>
            <person name="Fudal I."/>
            <person name="Goodwin S.B."/>
            <person name="Gout L."/>
            <person name="Glaser N."/>
            <person name="Linglin J."/>
            <person name="Kema G.H.J."/>
            <person name="Lapalu N."/>
            <person name="Lawrence C.B."/>
            <person name="May K."/>
            <person name="Meyer M."/>
            <person name="Ollivier B."/>
            <person name="Poulain J."/>
            <person name="Schoch C.L."/>
            <person name="Simon A."/>
            <person name="Spatafora J.W."/>
            <person name="Stachowiak A."/>
            <person name="Turgeon B.G."/>
            <person name="Tyler B.M."/>
            <person name="Vincent D."/>
            <person name="Weissenbach J."/>
            <person name="Amselem J."/>
            <person name="Quesneville H."/>
            <person name="Oliver R.P."/>
            <person name="Wincker P."/>
            <person name="Balesdent M.-H."/>
            <person name="Howlett B.J."/>
        </authorList>
    </citation>
    <scope>NUCLEOTIDE SEQUENCE [LARGE SCALE GENOMIC DNA]</scope>
    <source>
        <strain evidence="12">JN3 / isolate v23.1.3 / race Av1-4-5-6-7-8</strain>
    </source>
</reference>
<dbReference type="Proteomes" id="UP000002668">
    <property type="component" value="Genome"/>
</dbReference>
<dbReference type="OrthoDB" id="3747277at2759"/>
<dbReference type="GeneID" id="13281234"/>
<dbReference type="OMA" id="DGYFDGC"/>
<protein>
    <recommendedName>
        <fullName evidence="10">CFEM domain-containing protein</fullName>
    </recommendedName>
</protein>
<dbReference type="eggNOG" id="ENOG502TFNK">
    <property type="taxonomic scope" value="Eukaryota"/>
</dbReference>
<evidence type="ECO:0000256" key="5">
    <source>
        <dbReference type="ARBA" id="ARBA00022622"/>
    </source>
</evidence>
<feature type="signal peptide" evidence="9">
    <location>
        <begin position="1"/>
        <end position="20"/>
    </location>
</feature>
<keyword evidence="7" id="KW-1015">Disulfide bond</keyword>
<dbReference type="GO" id="GO:0098552">
    <property type="term" value="C:side of membrane"/>
    <property type="evidence" value="ECO:0007669"/>
    <property type="project" value="UniProtKB-KW"/>
</dbReference>
<sequence>MKLASASLAACLAVLPTAWSLPNNLSIHQFKLPTCAAASCLKSTNGLFDGCPPSDLACLCRLEQTEIARYVSTVQTCIDGDEGKAACTEGARYQYKSVLKTVCANEQFGNKTVNFAQVTPPA</sequence>
<evidence type="ECO:0000259" key="10">
    <source>
        <dbReference type="Pfam" id="PF05730"/>
    </source>
</evidence>
<comment type="subcellular location">
    <subcellularLocation>
        <location evidence="1">Membrane</location>
        <topology evidence="1">Lipid-anchor</topology>
        <topology evidence="1">GPI-anchor</topology>
    </subcellularLocation>
    <subcellularLocation>
        <location evidence="2">Secreted</location>
    </subcellularLocation>
</comment>
<dbReference type="AlphaFoldDB" id="E4ZW83"/>
<accession>E4ZW83</accession>
<evidence type="ECO:0000256" key="6">
    <source>
        <dbReference type="ARBA" id="ARBA00022729"/>
    </source>
</evidence>
<dbReference type="GO" id="GO:0005576">
    <property type="term" value="C:extracellular region"/>
    <property type="evidence" value="ECO:0007669"/>
    <property type="project" value="UniProtKB-SubCell"/>
</dbReference>
<dbReference type="EMBL" id="FP929127">
    <property type="protein sequence ID" value="CBX95859.1"/>
    <property type="molecule type" value="Genomic_DNA"/>
</dbReference>
<dbReference type="InParanoid" id="E4ZW83"/>
<feature type="chain" id="PRO_5003194938" description="CFEM domain-containing protein" evidence="9">
    <location>
        <begin position="21"/>
        <end position="122"/>
    </location>
</feature>
<evidence type="ECO:0000256" key="2">
    <source>
        <dbReference type="ARBA" id="ARBA00004613"/>
    </source>
</evidence>
<dbReference type="HOGENOM" id="CLU_2061090_0_0_1"/>
<keyword evidence="8" id="KW-0449">Lipoprotein</keyword>
<evidence type="ECO:0000256" key="4">
    <source>
        <dbReference type="ARBA" id="ARBA00022525"/>
    </source>
</evidence>
<keyword evidence="5" id="KW-0472">Membrane</keyword>
<keyword evidence="4" id="KW-0964">Secreted</keyword>
<comment type="similarity">
    <text evidence="3">Belongs to the RBT5 family.</text>
</comment>
<organism evidence="12">
    <name type="scientific">Leptosphaeria maculans (strain JN3 / isolate v23.1.3 / race Av1-4-5-6-7-8)</name>
    <name type="common">Blackleg fungus</name>
    <name type="synonym">Phoma lingam</name>
    <dbReference type="NCBI Taxonomy" id="985895"/>
    <lineage>
        <taxon>Eukaryota</taxon>
        <taxon>Fungi</taxon>
        <taxon>Dikarya</taxon>
        <taxon>Ascomycota</taxon>
        <taxon>Pezizomycotina</taxon>
        <taxon>Dothideomycetes</taxon>
        <taxon>Pleosporomycetidae</taxon>
        <taxon>Pleosporales</taxon>
        <taxon>Pleosporineae</taxon>
        <taxon>Leptosphaeriaceae</taxon>
        <taxon>Plenodomus</taxon>
        <taxon>Plenodomus lingam/Leptosphaeria maculans species complex</taxon>
    </lineage>
</organism>
<dbReference type="VEuPathDB" id="FungiDB:LEMA_P030110.1"/>
<evidence type="ECO:0000313" key="11">
    <source>
        <dbReference type="EMBL" id="CBX95859.1"/>
    </source>
</evidence>
<feature type="domain" description="CFEM" evidence="10">
    <location>
        <begin position="31"/>
        <end position="104"/>
    </location>
</feature>
<gene>
    <name evidence="11" type="ORF">LEMA_P030110.1</name>
</gene>
<evidence type="ECO:0000256" key="3">
    <source>
        <dbReference type="ARBA" id="ARBA00010031"/>
    </source>
</evidence>